<dbReference type="Pfam" id="PF07811">
    <property type="entry name" value="TadE"/>
    <property type="match status" value="1"/>
</dbReference>
<keyword evidence="1" id="KW-0812">Transmembrane</keyword>
<sequence>MTITDILRMRLVGVRVMEERGSAVAEFVMVVSLLTVLTLAVMQLALALHVRNTVLDAAAEGARFASLADSGLSEGAERTRDLITTAVGPAYAHDVTASYGAEGGFPSVQVRVVTPLPLLGLFGVDRGLEVEGHASRETLD</sequence>
<keyword evidence="1" id="KW-1133">Transmembrane helix</keyword>
<protein>
    <recommendedName>
        <fullName evidence="2">TadE-like domain-containing protein</fullName>
    </recommendedName>
</protein>
<dbReference type="AlphaFoldDB" id="A0A7W8ZXI6"/>
<dbReference type="RefSeq" id="WP_338042599.1">
    <property type="nucleotide sequence ID" value="NZ_JACHBQ010000001.1"/>
</dbReference>
<evidence type="ECO:0000313" key="3">
    <source>
        <dbReference type="EMBL" id="MBB5641775.1"/>
    </source>
</evidence>
<evidence type="ECO:0000256" key="1">
    <source>
        <dbReference type="SAM" id="Phobius"/>
    </source>
</evidence>
<comment type="caution">
    <text evidence="3">The sequence shown here is derived from an EMBL/GenBank/DDBJ whole genome shotgun (WGS) entry which is preliminary data.</text>
</comment>
<dbReference type="EMBL" id="JACHBQ010000001">
    <property type="protein sequence ID" value="MBB5641775.1"/>
    <property type="molecule type" value="Genomic_DNA"/>
</dbReference>
<feature type="domain" description="TadE-like" evidence="2">
    <location>
        <begin position="21"/>
        <end position="63"/>
    </location>
</feature>
<keyword evidence="1" id="KW-0472">Membrane</keyword>
<proteinExistence type="predicted"/>
<accession>A0A7W8ZXI6</accession>
<dbReference type="Proteomes" id="UP000561726">
    <property type="component" value="Unassembled WGS sequence"/>
</dbReference>
<feature type="transmembrane region" description="Helical" evidence="1">
    <location>
        <begin position="21"/>
        <end position="46"/>
    </location>
</feature>
<dbReference type="InterPro" id="IPR012495">
    <property type="entry name" value="TadE-like_dom"/>
</dbReference>
<evidence type="ECO:0000259" key="2">
    <source>
        <dbReference type="Pfam" id="PF07811"/>
    </source>
</evidence>
<name>A0A7W8ZXI6_9MICO</name>
<gene>
    <name evidence="3" type="ORF">BJ997_002323</name>
</gene>
<reference evidence="3 4" key="1">
    <citation type="submission" date="2020-08" db="EMBL/GenBank/DDBJ databases">
        <title>Sequencing the genomes of 1000 actinobacteria strains.</title>
        <authorList>
            <person name="Klenk H.-P."/>
        </authorList>
    </citation>
    <scope>NUCLEOTIDE SEQUENCE [LARGE SCALE GENOMIC DNA]</scope>
    <source>
        <strain evidence="3 4">DSM 21065</strain>
    </source>
</reference>
<evidence type="ECO:0000313" key="4">
    <source>
        <dbReference type="Proteomes" id="UP000561726"/>
    </source>
</evidence>
<organism evidence="3 4">
    <name type="scientific">Cryobacterium roopkundense</name>
    <dbReference type="NCBI Taxonomy" id="1001240"/>
    <lineage>
        <taxon>Bacteria</taxon>
        <taxon>Bacillati</taxon>
        <taxon>Actinomycetota</taxon>
        <taxon>Actinomycetes</taxon>
        <taxon>Micrococcales</taxon>
        <taxon>Microbacteriaceae</taxon>
        <taxon>Cryobacterium</taxon>
    </lineage>
</organism>